<dbReference type="GO" id="GO:0015344">
    <property type="term" value="F:siderophore uptake transmembrane transporter activity"/>
    <property type="evidence" value="ECO:0007669"/>
    <property type="project" value="TreeGrafter"/>
</dbReference>
<keyword evidence="9 10" id="KW-0998">Cell outer membrane</keyword>
<evidence type="ECO:0000256" key="3">
    <source>
        <dbReference type="ARBA" id="ARBA00022448"/>
    </source>
</evidence>
<evidence type="ECO:0000256" key="2">
    <source>
        <dbReference type="ARBA" id="ARBA00009810"/>
    </source>
</evidence>
<dbReference type="PATRIC" id="fig|1217703.3.peg.1852"/>
<dbReference type="Pfam" id="PF07715">
    <property type="entry name" value="Plug"/>
    <property type="match status" value="1"/>
</dbReference>
<evidence type="ECO:0000313" key="15">
    <source>
        <dbReference type="Proteomes" id="UP000013261"/>
    </source>
</evidence>
<evidence type="ECO:0000256" key="1">
    <source>
        <dbReference type="ARBA" id="ARBA00004571"/>
    </source>
</evidence>
<keyword evidence="15" id="KW-1185">Reference proteome</keyword>
<dbReference type="HOGENOM" id="CLU_008287_9_3_6"/>
<dbReference type="EMBL" id="APRL01000013">
    <property type="protein sequence ID" value="ENW91972.1"/>
    <property type="molecule type" value="Genomic_DNA"/>
</dbReference>
<dbReference type="NCBIfam" id="TIGR01783">
    <property type="entry name" value="TonB-siderophor"/>
    <property type="match status" value="1"/>
</dbReference>
<keyword evidence="6 11" id="KW-0798">TonB box</keyword>
<protein>
    <recommendedName>
        <fullName evidence="16">TonB-dependent siderophore receptor</fullName>
    </recommendedName>
</protein>
<dbReference type="GO" id="GO:0015891">
    <property type="term" value="P:siderophore transport"/>
    <property type="evidence" value="ECO:0007669"/>
    <property type="project" value="InterPro"/>
</dbReference>
<evidence type="ECO:0000259" key="12">
    <source>
        <dbReference type="Pfam" id="PF00593"/>
    </source>
</evidence>
<dbReference type="CDD" id="cd01347">
    <property type="entry name" value="ligand_gated_channel"/>
    <property type="match status" value="1"/>
</dbReference>
<evidence type="ECO:0008006" key="16">
    <source>
        <dbReference type="Google" id="ProtNLM"/>
    </source>
</evidence>
<organism evidence="14 15">
    <name type="scientific">Acinetobacter dispersus</name>
    <dbReference type="NCBI Taxonomy" id="70348"/>
    <lineage>
        <taxon>Bacteria</taxon>
        <taxon>Pseudomonadati</taxon>
        <taxon>Pseudomonadota</taxon>
        <taxon>Gammaproteobacteria</taxon>
        <taxon>Moraxellales</taxon>
        <taxon>Moraxellaceae</taxon>
        <taxon>Acinetobacter</taxon>
    </lineage>
</organism>
<dbReference type="AlphaFoldDB" id="N9L6Q2"/>
<comment type="similarity">
    <text evidence="2 10 11">Belongs to the TonB-dependent receptor family.</text>
</comment>
<dbReference type="InterPro" id="IPR000531">
    <property type="entry name" value="Beta-barrel_TonB"/>
</dbReference>
<sequence length="781" mass="85394">MIQMLLIIVIICLLCKKIFHLGGAMQHHNLYIAIMFSLFGASTTMTWAEDQLEDLKNSDVLPVIHLKADHEASAYTIKKSKSATKLDLSLKETPQSVSVITEQQMKDQNLTSVSGVLDQIPGIYRQSYGATSAWGTGGEYTSYYSRGSKIINFQIDGLLSSPAIEGRSNTALSNIDTAIFENITVVKGATGLLNGSGLPSASVNFNRKHATANAQSSAKLSYGSWNTWRSEIDGSQALNESGSIRGRVVAAHQQGDSWQKWGDATSTILYGVVDADLSDKTVLSIGTSLSRNESDGQSIHAYANFDAKNILSPMGRKDNSAPRWAYTHTDSLNAFAQLQHEFENRWKLNANYNFATTDTESIYGVIGSNTSGVYKVQDGKRVQVIGADGKPVYYTDYEKNTSTMTAGYQHTKPVEHSVDLGVTGPYQLFGREHELMLGANFQDVDQNDPYYNRVMGETGAINIKSWNGYTAQPAGLYTASSAGNSVLQFRQYGGYLATRLNLLDHLKVILGGRVSSIDYYAESGNKNSGTKIKIDDQFTPYAGIVFDVTPEWAVYGSYTSIFSPQANKDYQMKLLDPKQGDSYELGVKGELFAGRVNTSLALFQSNMDNVAVEAGKYATSEEVPGAVAGTSYYRSVKGAKTKGFDVAVSGEVLPNLNLNGGYTYSETKEKGERINTDIPKDQFKLFATYKFSGDLDKLSIGAGVTWQSKIYSSYDMDGFARDSNGQKAFTLVDAMAKYELSPDLTVGLNLNNITDKSYRLNTSNQTFGAPRNVTGSVSFKF</sequence>
<dbReference type="InterPro" id="IPR010105">
    <property type="entry name" value="TonB_sidphr_rcpt"/>
</dbReference>
<evidence type="ECO:0000256" key="5">
    <source>
        <dbReference type="ARBA" id="ARBA00022692"/>
    </source>
</evidence>
<evidence type="ECO:0000256" key="7">
    <source>
        <dbReference type="ARBA" id="ARBA00023136"/>
    </source>
</evidence>
<evidence type="ECO:0000256" key="10">
    <source>
        <dbReference type="PROSITE-ProRule" id="PRU01360"/>
    </source>
</evidence>
<keyword evidence="5 10" id="KW-0812">Transmembrane</keyword>
<dbReference type="SUPFAM" id="SSF56935">
    <property type="entry name" value="Porins"/>
    <property type="match status" value="1"/>
</dbReference>
<keyword evidence="8" id="KW-0675">Receptor</keyword>
<evidence type="ECO:0000313" key="14">
    <source>
        <dbReference type="EMBL" id="ENW91972.1"/>
    </source>
</evidence>
<dbReference type="Proteomes" id="UP000013261">
    <property type="component" value="Unassembled WGS sequence"/>
</dbReference>
<gene>
    <name evidence="14" type="ORF">F904_01910</name>
</gene>
<dbReference type="GO" id="GO:0038023">
    <property type="term" value="F:signaling receptor activity"/>
    <property type="evidence" value="ECO:0007669"/>
    <property type="project" value="InterPro"/>
</dbReference>
<name>N9L6Q2_9GAMM</name>
<dbReference type="Gene3D" id="2.170.130.10">
    <property type="entry name" value="TonB-dependent receptor, plug domain"/>
    <property type="match status" value="1"/>
</dbReference>
<feature type="domain" description="TonB-dependent receptor plug" evidence="13">
    <location>
        <begin position="90"/>
        <end position="199"/>
    </location>
</feature>
<evidence type="ECO:0000256" key="11">
    <source>
        <dbReference type="RuleBase" id="RU003357"/>
    </source>
</evidence>
<dbReference type="GO" id="GO:0009279">
    <property type="term" value="C:cell outer membrane"/>
    <property type="evidence" value="ECO:0007669"/>
    <property type="project" value="UniProtKB-SubCell"/>
</dbReference>
<proteinExistence type="inferred from homology"/>
<dbReference type="InterPro" id="IPR012910">
    <property type="entry name" value="Plug_dom"/>
</dbReference>
<dbReference type="PROSITE" id="PS52016">
    <property type="entry name" value="TONB_DEPENDENT_REC_3"/>
    <property type="match status" value="1"/>
</dbReference>
<feature type="domain" description="TonB-dependent receptor-like beta-barrel" evidence="12">
    <location>
        <begin position="302"/>
        <end position="753"/>
    </location>
</feature>
<evidence type="ECO:0000259" key="13">
    <source>
        <dbReference type="Pfam" id="PF07715"/>
    </source>
</evidence>
<evidence type="ECO:0000256" key="9">
    <source>
        <dbReference type="ARBA" id="ARBA00023237"/>
    </source>
</evidence>
<dbReference type="InterPro" id="IPR039426">
    <property type="entry name" value="TonB-dep_rcpt-like"/>
</dbReference>
<comment type="caution">
    <text evidence="14">The sequence shown here is derived from an EMBL/GenBank/DDBJ whole genome shotgun (WGS) entry which is preliminary data.</text>
</comment>
<comment type="subcellular location">
    <subcellularLocation>
        <location evidence="1 10">Cell outer membrane</location>
        <topology evidence="1 10">Multi-pass membrane protein</topology>
    </subcellularLocation>
</comment>
<keyword evidence="4 10" id="KW-1134">Transmembrane beta strand</keyword>
<reference evidence="14 15" key="1">
    <citation type="submission" date="2013-02" db="EMBL/GenBank/DDBJ databases">
        <title>The Genome Sequence of Acinetobacter sp. ANC 4105.</title>
        <authorList>
            <consortium name="The Broad Institute Genome Sequencing Platform"/>
            <consortium name="The Broad Institute Genome Sequencing Center for Infectious Disease"/>
            <person name="Cerqueira G."/>
            <person name="Feldgarden M."/>
            <person name="Courvalin P."/>
            <person name="Perichon B."/>
            <person name="Grillot-Courvalin C."/>
            <person name="Clermont D."/>
            <person name="Rocha E."/>
            <person name="Yoon E.-J."/>
            <person name="Nemec A."/>
            <person name="Walker B."/>
            <person name="Young S.K."/>
            <person name="Zeng Q."/>
            <person name="Gargeya S."/>
            <person name="Fitzgerald M."/>
            <person name="Haas B."/>
            <person name="Abouelleil A."/>
            <person name="Alvarado L."/>
            <person name="Arachchi H.M."/>
            <person name="Berlin A.M."/>
            <person name="Chapman S.B."/>
            <person name="Dewar J."/>
            <person name="Goldberg J."/>
            <person name="Griggs A."/>
            <person name="Gujja S."/>
            <person name="Hansen M."/>
            <person name="Howarth C."/>
            <person name="Imamovic A."/>
            <person name="Larimer J."/>
            <person name="McCowan C."/>
            <person name="Murphy C."/>
            <person name="Neiman D."/>
            <person name="Pearson M."/>
            <person name="Priest M."/>
            <person name="Roberts A."/>
            <person name="Saif S."/>
            <person name="Shea T."/>
            <person name="Sisk P."/>
            <person name="Sykes S."/>
            <person name="Wortman J."/>
            <person name="Nusbaum C."/>
            <person name="Birren B."/>
        </authorList>
    </citation>
    <scope>NUCLEOTIDE SEQUENCE [LARGE SCALE GENOMIC DNA]</scope>
    <source>
        <strain evidence="14 15">ANC 4105</strain>
    </source>
</reference>
<dbReference type="PANTHER" id="PTHR32552">
    <property type="entry name" value="FERRICHROME IRON RECEPTOR-RELATED"/>
    <property type="match status" value="1"/>
</dbReference>
<dbReference type="Gene3D" id="2.40.170.20">
    <property type="entry name" value="TonB-dependent receptor, beta-barrel domain"/>
    <property type="match status" value="1"/>
</dbReference>
<dbReference type="Pfam" id="PF00593">
    <property type="entry name" value="TonB_dep_Rec_b-barrel"/>
    <property type="match status" value="1"/>
</dbReference>
<dbReference type="PANTHER" id="PTHR32552:SF74">
    <property type="entry name" value="HYDROXAMATE SIDEROPHORE RECEPTOR FHUE"/>
    <property type="match status" value="1"/>
</dbReference>
<dbReference type="InterPro" id="IPR037066">
    <property type="entry name" value="Plug_dom_sf"/>
</dbReference>
<dbReference type="InterPro" id="IPR036942">
    <property type="entry name" value="Beta-barrel_TonB_sf"/>
</dbReference>
<evidence type="ECO:0000256" key="8">
    <source>
        <dbReference type="ARBA" id="ARBA00023170"/>
    </source>
</evidence>
<keyword evidence="7 10" id="KW-0472">Membrane</keyword>
<accession>N9L6Q2</accession>
<evidence type="ECO:0000256" key="6">
    <source>
        <dbReference type="ARBA" id="ARBA00023077"/>
    </source>
</evidence>
<keyword evidence="3 10" id="KW-0813">Transport</keyword>
<evidence type="ECO:0000256" key="4">
    <source>
        <dbReference type="ARBA" id="ARBA00022452"/>
    </source>
</evidence>
<dbReference type="eggNOG" id="COG4773">
    <property type="taxonomic scope" value="Bacteria"/>
</dbReference>